<dbReference type="AlphaFoldDB" id="A0A917B9A4"/>
<feature type="domain" description="Acyl-CoA oxidase/dehydrogenase middle" evidence="7">
    <location>
        <begin position="163"/>
        <end position="262"/>
    </location>
</feature>
<keyword evidence="3 5" id="KW-0285">Flavoprotein</keyword>
<proteinExistence type="inferred from homology"/>
<dbReference type="Pfam" id="PF18158">
    <property type="entry name" value="AidB_N"/>
    <property type="match status" value="1"/>
</dbReference>
<evidence type="ECO:0000259" key="6">
    <source>
        <dbReference type="Pfam" id="PF00441"/>
    </source>
</evidence>
<dbReference type="InterPro" id="IPR036250">
    <property type="entry name" value="AcylCo_DH-like_C"/>
</dbReference>
<dbReference type="Gene3D" id="2.40.110.20">
    <property type="match status" value="1"/>
</dbReference>
<dbReference type="Proteomes" id="UP000660110">
    <property type="component" value="Unassembled WGS sequence"/>
</dbReference>
<dbReference type="RefSeq" id="WP_188378657.1">
    <property type="nucleotide sequence ID" value="NZ_BMEL01000004.1"/>
</dbReference>
<dbReference type="EMBL" id="BMEL01000004">
    <property type="protein sequence ID" value="GGF31650.1"/>
    <property type="molecule type" value="Genomic_DNA"/>
</dbReference>
<dbReference type="InterPro" id="IPR052904">
    <property type="entry name" value="Acyl-CoA_dehydrogenase-like"/>
</dbReference>
<protein>
    <submittedName>
        <fullName evidence="9">Acyl-CoA dehydrogenase</fullName>
    </submittedName>
</protein>
<feature type="domain" description="Adaptive response protein AidB N-terminal" evidence="8">
    <location>
        <begin position="2"/>
        <end position="153"/>
    </location>
</feature>
<evidence type="ECO:0000313" key="9">
    <source>
        <dbReference type="EMBL" id="GGF31650.1"/>
    </source>
</evidence>
<evidence type="ECO:0000313" key="10">
    <source>
        <dbReference type="Proteomes" id="UP000660110"/>
    </source>
</evidence>
<feature type="domain" description="Acyl-CoA dehydrogenase/oxidase C-terminal" evidence="6">
    <location>
        <begin position="274"/>
        <end position="428"/>
    </location>
</feature>
<dbReference type="InterPro" id="IPR009075">
    <property type="entry name" value="AcylCo_DH/oxidase_C"/>
</dbReference>
<evidence type="ECO:0000259" key="8">
    <source>
        <dbReference type="Pfam" id="PF18158"/>
    </source>
</evidence>
<dbReference type="GO" id="GO:0003995">
    <property type="term" value="F:acyl-CoA dehydrogenase activity"/>
    <property type="evidence" value="ECO:0007669"/>
    <property type="project" value="InterPro"/>
</dbReference>
<gene>
    <name evidence="9" type="ORF">GCM10010954_33540</name>
</gene>
<dbReference type="SUPFAM" id="SSF56645">
    <property type="entry name" value="Acyl-CoA dehydrogenase NM domain-like"/>
    <property type="match status" value="1"/>
</dbReference>
<evidence type="ECO:0000259" key="7">
    <source>
        <dbReference type="Pfam" id="PF02770"/>
    </source>
</evidence>
<evidence type="ECO:0000256" key="3">
    <source>
        <dbReference type="ARBA" id="ARBA00022630"/>
    </source>
</evidence>
<comment type="caution">
    <text evidence="9">The sequence shown here is derived from an EMBL/GenBank/DDBJ whole genome shotgun (WGS) entry which is preliminary data.</text>
</comment>
<dbReference type="Pfam" id="PF02770">
    <property type="entry name" value="Acyl-CoA_dh_M"/>
    <property type="match status" value="1"/>
</dbReference>
<dbReference type="Pfam" id="PF00441">
    <property type="entry name" value="Acyl-CoA_dh_1"/>
    <property type="match status" value="1"/>
</dbReference>
<evidence type="ECO:0000256" key="2">
    <source>
        <dbReference type="ARBA" id="ARBA00009347"/>
    </source>
</evidence>
<dbReference type="PROSITE" id="PS00073">
    <property type="entry name" value="ACYL_COA_DH_2"/>
    <property type="match status" value="1"/>
</dbReference>
<reference evidence="9" key="2">
    <citation type="submission" date="2020-09" db="EMBL/GenBank/DDBJ databases">
        <authorList>
            <person name="Sun Q."/>
            <person name="Zhou Y."/>
        </authorList>
    </citation>
    <scope>NUCLEOTIDE SEQUENCE</scope>
    <source>
        <strain evidence="9">CGMCC 1.12153</strain>
    </source>
</reference>
<organism evidence="9 10">
    <name type="scientific">Halobacillus andaensis</name>
    <dbReference type="NCBI Taxonomy" id="1176239"/>
    <lineage>
        <taxon>Bacteria</taxon>
        <taxon>Bacillati</taxon>
        <taxon>Bacillota</taxon>
        <taxon>Bacilli</taxon>
        <taxon>Bacillales</taxon>
        <taxon>Bacillaceae</taxon>
        <taxon>Halobacillus</taxon>
    </lineage>
</organism>
<keyword evidence="10" id="KW-1185">Reference proteome</keyword>
<evidence type="ECO:0000256" key="1">
    <source>
        <dbReference type="ARBA" id="ARBA00001974"/>
    </source>
</evidence>
<keyword evidence="5" id="KW-0560">Oxidoreductase</keyword>
<sequence length="556" mass="63134">MNFYKQDEDLQAILREQLDSPMFTWADKQLQEFGRMCGEEIDQRAVHTDREGQPRLIKYNKMGEDISEVWVNEGYRKTVEETYREGIVGYVHKTIPELNRKGNYLYSFAQGYLLSQVEPGFYCPVTLTMATAYLIDHYANEEIKESYLPHVTATGDVELHEGATFLTERQGGSDVGANEVKAIEENGAYRIYGEKYFASNAGMCGVAMVLARIEGAQPGTKGLSLFLVPWRTEDGELNRVSIRRLKDKLGVRAVPSAEVEFEGAMAFLIGEAERGFYYMMEALNLSRVCNAVASIGIMRRAYTETKSYALEREAFGHSLIHYPMVQDTLVRMRVKQEVETSAVFKMIETFDRVARTPVEVSKKDQVLSRLLIAILKKETADQSIHFAHESIEMHGGNGFIEDFVTPRLLRDAQVLTVWEGTSNILGLEVIRLLTKYNGHTLFWEQLESDLEKINILPEEKQIVQKSLDDTKAFIDKVLTLSHEKQTYYSKTIAKKLADLYEGVHALARASENERKRKVAEVFVAITFSNETRIDDPATLKYVEDVLGISLPESAKS</sequence>
<dbReference type="PANTHER" id="PTHR42707">
    <property type="entry name" value="ACYL-COA DEHYDROGENASE"/>
    <property type="match status" value="1"/>
</dbReference>
<evidence type="ECO:0000256" key="5">
    <source>
        <dbReference type="RuleBase" id="RU362125"/>
    </source>
</evidence>
<dbReference type="InterPro" id="IPR006091">
    <property type="entry name" value="Acyl-CoA_Oxase/DH_mid-dom"/>
</dbReference>
<dbReference type="SUPFAM" id="SSF47203">
    <property type="entry name" value="Acyl-CoA dehydrogenase C-terminal domain-like"/>
    <property type="match status" value="1"/>
</dbReference>
<name>A0A917B9A4_HALAA</name>
<dbReference type="InterPro" id="IPR009100">
    <property type="entry name" value="AcylCoA_DH/oxidase_NM_dom_sf"/>
</dbReference>
<dbReference type="InterPro" id="IPR041504">
    <property type="entry name" value="AidB_N"/>
</dbReference>
<keyword evidence="4 5" id="KW-0274">FAD</keyword>
<comment type="similarity">
    <text evidence="2 5">Belongs to the acyl-CoA dehydrogenase family.</text>
</comment>
<evidence type="ECO:0000256" key="4">
    <source>
        <dbReference type="ARBA" id="ARBA00022827"/>
    </source>
</evidence>
<dbReference type="Gene3D" id="1.20.140.10">
    <property type="entry name" value="Butyryl-CoA Dehydrogenase, subunit A, domain 3"/>
    <property type="match status" value="1"/>
</dbReference>
<dbReference type="InterPro" id="IPR006089">
    <property type="entry name" value="Acyl-CoA_DH_CS"/>
</dbReference>
<reference evidence="9" key="1">
    <citation type="journal article" date="2014" name="Int. J. Syst. Evol. Microbiol.">
        <title>Complete genome sequence of Corynebacterium casei LMG S-19264T (=DSM 44701T), isolated from a smear-ripened cheese.</title>
        <authorList>
            <consortium name="US DOE Joint Genome Institute (JGI-PGF)"/>
            <person name="Walter F."/>
            <person name="Albersmeier A."/>
            <person name="Kalinowski J."/>
            <person name="Ruckert C."/>
        </authorList>
    </citation>
    <scope>NUCLEOTIDE SEQUENCE</scope>
    <source>
        <strain evidence="9">CGMCC 1.12153</strain>
    </source>
</reference>
<dbReference type="PANTHER" id="PTHR42707:SF2">
    <property type="entry name" value="ACD11 DEHYDROGENASE"/>
    <property type="match status" value="1"/>
</dbReference>
<comment type="cofactor">
    <cofactor evidence="1 5">
        <name>FAD</name>
        <dbReference type="ChEBI" id="CHEBI:57692"/>
    </cofactor>
</comment>
<accession>A0A917B9A4</accession>